<dbReference type="EMBL" id="UINC01170100">
    <property type="protein sequence ID" value="SVD73974.1"/>
    <property type="molecule type" value="Genomic_DNA"/>
</dbReference>
<protein>
    <submittedName>
        <fullName evidence="2">Uncharacterized protein</fullName>
    </submittedName>
</protein>
<evidence type="ECO:0000256" key="1">
    <source>
        <dbReference type="SAM" id="Phobius"/>
    </source>
</evidence>
<name>A0A382XSW8_9ZZZZ</name>
<proteinExistence type="predicted"/>
<keyword evidence="1" id="KW-0812">Transmembrane</keyword>
<feature type="transmembrane region" description="Helical" evidence="1">
    <location>
        <begin position="21"/>
        <end position="46"/>
    </location>
</feature>
<feature type="non-terminal residue" evidence="2">
    <location>
        <position position="82"/>
    </location>
</feature>
<accession>A0A382XSW8</accession>
<keyword evidence="1" id="KW-1133">Transmembrane helix</keyword>
<dbReference type="AlphaFoldDB" id="A0A382XSW8"/>
<evidence type="ECO:0000313" key="2">
    <source>
        <dbReference type="EMBL" id="SVD73974.1"/>
    </source>
</evidence>
<organism evidence="2">
    <name type="scientific">marine metagenome</name>
    <dbReference type="NCBI Taxonomy" id="408172"/>
    <lineage>
        <taxon>unclassified sequences</taxon>
        <taxon>metagenomes</taxon>
        <taxon>ecological metagenomes</taxon>
    </lineage>
</organism>
<sequence>MRLKNQTPPIKLEMKIIKEPFILIANDFTANLLRPFIIFTLSYFFIFLNTPNLIEASEASDLMNSGNQAFTAGNYQEAEGFF</sequence>
<gene>
    <name evidence="2" type="ORF">METZ01_LOCUS426828</name>
</gene>
<keyword evidence="1" id="KW-0472">Membrane</keyword>
<reference evidence="2" key="1">
    <citation type="submission" date="2018-05" db="EMBL/GenBank/DDBJ databases">
        <authorList>
            <person name="Lanie J.A."/>
            <person name="Ng W.-L."/>
            <person name="Kazmierczak K.M."/>
            <person name="Andrzejewski T.M."/>
            <person name="Davidsen T.M."/>
            <person name="Wayne K.J."/>
            <person name="Tettelin H."/>
            <person name="Glass J.I."/>
            <person name="Rusch D."/>
            <person name="Podicherti R."/>
            <person name="Tsui H.-C.T."/>
            <person name="Winkler M.E."/>
        </authorList>
    </citation>
    <scope>NUCLEOTIDE SEQUENCE</scope>
</reference>